<sequence length="297" mass="33732">MPEPASIHDVIRQHPRERLLVQPLEWTSQHLRLLRCSFEELDVSSNEDTQTNAADKEESGQKKPVDRWARTAERLATYEMKTAAVKKLLAEADGPLKFLRPYGFFCFSTKHEFRLHGTTFTQRSSNNSAPVFAFMQRGMINTLREGVFSLPRPRRPNPPAEEIRRLRLKQIVPSDPRRDPYIVGVLLGLAQSQAESLLSKMSGSEGIESDHVFKVCAALVDEKDTEFMYFYTASISAAFLSKFEYPEKLHPFPSAMSADLCIQYRGIPFLPYSTLRTRLLDVVASSTNRSEDGDDLA</sequence>
<evidence type="ECO:0000313" key="3">
    <source>
        <dbReference type="Proteomes" id="UP000635477"/>
    </source>
</evidence>
<protein>
    <submittedName>
        <fullName evidence="2">Uncharacterized protein</fullName>
    </submittedName>
</protein>
<dbReference type="EMBL" id="JABEYC010000835">
    <property type="protein sequence ID" value="KAF4973831.1"/>
    <property type="molecule type" value="Genomic_DNA"/>
</dbReference>
<gene>
    <name evidence="2" type="ORF">FZEAL_9210</name>
</gene>
<reference evidence="2" key="2">
    <citation type="submission" date="2020-05" db="EMBL/GenBank/DDBJ databases">
        <authorList>
            <person name="Kim H.-S."/>
            <person name="Proctor R.H."/>
            <person name="Brown D.W."/>
        </authorList>
    </citation>
    <scope>NUCLEOTIDE SEQUENCE</scope>
    <source>
        <strain evidence="2">NRRL 22465</strain>
    </source>
</reference>
<proteinExistence type="predicted"/>
<evidence type="ECO:0000256" key="1">
    <source>
        <dbReference type="SAM" id="MobiDB-lite"/>
    </source>
</evidence>
<comment type="caution">
    <text evidence="2">The sequence shown here is derived from an EMBL/GenBank/DDBJ whole genome shotgun (WGS) entry which is preliminary data.</text>
</comment>
<feature type="region of interest" description="Disordered" evidence="1">
    <location>
        <begin position="45"/>
        <end position="67"/>
    </location>
</feature>
<name>A0A8H4XGX5_9HYPO</name>
<dbReference type="AlphaFoldDB" id="A0A8H4XGX5"/>
<organism evidence="2 3">
    <name type="scientific">Fusarium zealandicum</name>
    <dbReference type="NCBI Taxonomy" id="1053134"/>
    <lineage>
        <taxon>Eukaryota</taxon>
        <taxon>Fungi</taxon>
        <taxon>Dikarya</taxon>
        <taxon>Ascomycota</taxon>
        <taxon>Pezizomycotina</taxon>
        <taxon>Sordariomycetes</taxon>
        <taxon>Hypocreomycetidae</taxon>
        <taxon>Hypocreales</taxon>
        <taxon>Nectriaceae</taxon>
        <taxon>Fusarium</taxon>
        <taxon>Fusarium staphyleae species complex</taxon>
    </lineage>
</organism>
<reference evidence="2" key="1">
    <citation type="journal article" date="2020" name="BMC Genomics">
        <title>Correction to: Identification and distribution of gene clusters required for synthesis of sphingolipid metabolism inhibitors in diverse species of the filamentous fungus Fusarium.</title>
        <authorList>
            <person name="Kim H.S."/>
            <person name="Lohmar J.M."/>
            <person name="Busman M."/>
            <person name="Brown D.W."/>
            <person name="Naumann T.A."/>
            <person name="Divon H.H."/>
            <person name="Lysoe E."/>
            <person name="Uhlig S."/>
            <person name="Proctor R.H."/>
        </authorList>
    </citation>
    <scope>NUCLEOTIDE SEQUENCE</scope>
    <source>
        <strain evidence="2">NRRL 22465</strain>
    </source>
</reference>
<keyword evidence="3" id="KW-1185">Reference proteome</keyword>
<dbReference type="Proteomes" id="UP000635477">
    <property type="component" value="Unassembled WGS sequence"/>
</dbReference>
<evidence type="ECO:0000313" key="2">
    <source>
        <dbReference type="EMBL" id="KAF4973831.1"/>
    </source>
</evidence>
<feature type="compositionally biased region" description="Basic and acidic residues" evidence="1">
    <location>
        <begin position="54"/>
        <end position="67"/>
    </location>
</feature>
<accession>A0A8H4XGX5</accession>
<dbReference type="OrthoDB" id="5343483at2759"/>